<evidence type="ECO:0000313" key="3">
    <source>
        <dbReference type="Proteomes" id="UP000253204"/>
    </source>
</evidence>
<gene>
    <name evidence="2" type="ORF">DU506_19230</name>
</gene>
<evidence type="ECO:0000313" key="2">
    <source>
        <dbReference type="EMBL" id="RCV86023.1"/>
    </source>
</evidence>
<organism evidence="2 3">
    <name type="scientific">Vreelandella rituensis</name>
    <dbReference type="NCBI Taxonomy" id="2282306"/>
    <lineage>
        <taxon>Bacteria</taxon>
        <taxon>Pseudomonadati</taxon>
        <taxon>Pseudomonadota</taxon>
        <taxon>Gammaproteobacteria</taxon>
        <taxon>Oceanospirillales</taxon>
        <taxon>Halomonadaceae</taxon>
        <taxon>Vreelandella</taxon>
    </lineage>
</organism>
<dbReference type="EMBL" id="QPIJ01000076">
    <property type="protein sequence ID" value="RCV86023.1"/>
    <property type="molecule type" value="Genomic_DNA"/>
</dbReference>
<feature type="transmembrane region" description="Helical" evidence="1">
    <location>
        <begin position="12"/>
        <end position="32"/>
    </location>
</feature>
<sequence>MRPGGRPSPLFISLRYLQFLFYCLVVQILHRWRMNMTDQLIRVDLADGSSWYFSSATTAKERTDLVLSHVYDTLGSIRQRSDDGQHPPNDRRHELLQTLTPEIDFAIGLLAGAP</sequence>
<proteinExistence type="predicted"/>
<dbReference type="AlphaFoldDB" id="A0A368TS33"/>
<accession>A0A368TS33</accession>
<dbReference type="Proteomes" id="UP000253204">
    <property type="component" value="Unassembled WGS sequence"/>
</dbReference>
<evidence type="ECO:0000256" key="1">
    <source>
        <dbReference type="SAM" id="Phobius"/>
    </source>
</evidence>
<keyword evidence="3" id="KW-1185">Reference proteome</keyword>
<keyword evidence="1" id="KW-0472">Membrane</keyword>
<name>A0A368TS33_9GAMM</name>
<keyword evidence="1" id="KW-0812">Transmembrane</keyword>
<keyword evidence="1" id="KW-1133">Transmembrane helix</keyword>
<protein>
    <submittedName>
        <fullName evidence="2">Uncharacterized protein</fullName>
    </submittedName>
</protein>
<reference evidence="2 3" key="1">
    <citation type="submission" date="2018-07" db="EMBL/GenBank/DDBJ databases">
        <title>Halomonas rutogse sp. nov., isolated from Lake TangqianCo on Tibetan Plateau.</title>
        <authorList>
            <person name="Lu H."/>
            <person name="Xing P."/>
            <person name="Wu Q."/>
        </authorList>
    </citation>
    <scope>NUCLEOTIDE SEQUENCE [LARGE SCALE GENOMIC DNA]</scope>
    <source>
        <strain evidence="2 3">TQ8S</strain>
    </source>
</reference>
<comment type="caution">
    <text evidence="2">The sequence shown here is derived from an EMBL/GenBank/DDBJ whole genome shotgun (WGS) entry which is preliminary data.</text>
</comment>